<feature type="region of interest" description="Disordered" evidence="1">
    <location>
        <begin position="39"/>
        <end position="74"/>
    </location>
</feature>
<feature type="compositionally biased region" description="Low complexity" evidence="1">
    <location>
        <begin position="58"/>
        <end position="70"/>
    </location>
</feature>
<reference evidence="2 3" key="1">
    <citation type="submission" date="2019-08" db="EMBL/GenBank/DDBJ databases">
        <title>Draft genome sequences of two oriental melons (Cucumis melo L. var makuwa).</title>
        <authorList>
            <person name="Kwon S.-Y."/>
        </authorList>
    </citation>
    <scope>NUCLEOTIDE SEQUENCE [LARGE SCALE GENOMIC DNA]</scope>
    <source>
        <strain evidence="3">cv. Chang Bougi</strain>
        <tissue evidence="2">Leaf</tissue>
    </source>
</reference>
<organism evidence="2 3">
    <name type="scientific">Cucumis melo var. makuwa</name>
    <name type="common">Oriental melon</name>
    <dbReference type="NCBI Taxonomy" id="1194695"/>
    <lineage>
        <taxon>Eukaryota</taxon>
        <taxon>Viridiplantae</taxon>
        <taxon>Streptophyta</taxon>
        <taxon>Embryophyta</taxon>
        <taxon>Tracheophyta</taxon>
        <taxon>Spermatophyta</taxon>
        <taxon>Magnoliopsida</taxon>
        <taxon>eudicotyledons</taxon>
        <taxon>Gunneridae</taxon>
        <taxon>Pentapetalae</taxon>
        <taxon>rosids</taxon>
        <taxon>fabids</taxon>
        <taxon>Cucurbitales</taxon>
        <taxon>Cucurbitaceae</taxon>
        <taxon>Benincaseae</taxon>
        <taxon>Cucumis</taxon>
    </lineage>
</organism>
<gene>
    <name evidence="2" type="ORF">E5676_scaffold306G003420</name>
</gene>
<dbReference type="EMBL" id="SSTD01007940">
    <property type="protein sequence ID" value="TYK18023.1"/>
    <property type="molecule type" value="Genomic_DNA"/>
</dbReference>
<name>A0A5D3D1E9_CUCMM</name>
<evidence type="ECO:0000256" key="1">
    <source>
        <dbReference type="SAM" id="MobiDB-lite"/>
    </source>
</evidence>
<comment type="caution">
    <text evidence="2">The sequence shown here is derived from an EMBL/GenBank/DDBJ whole genome shotgun (WGS) entry which is preliminary data.</text>
</comment>
<dbReference type="Proteomes" id="UP000321947">
    <property type="component" value="Unassembled WGS sequence"/>
</dbReference>
<sequence>MPLSSSSLHEADRRPNHFFLLSRQPSLLRRRRPRRLRPFYTGNVGRLRGSRPSLPAISHPSTLPSSSSSSQNRRLYTSHFRRRVSKVTLRFWSVTVSVVGANSPLFGWICLDVELNNDFTYSSGKGFLTTGPQTGT</sequence>
<evidence type="ECO:0000313" key="3">
    <source>
        <dbReference type="Proteomes" id="UP000321947"/>
    </source>
</evidence>
<dbReference type="AlphaFoldDB" id="A0A5D3D1E9"/>
<accession>A0A5D3D1E9</accession>
<proteinExistence type="predicted"/>
<protein>
    <submittedName>
        <fullName evidence="2">Uncharacterized protein</fullName>
    </submittedName>
</protein>
<evidence type="ECO:0000313" key="2">
    <source>
        <dbReference type="EMBL" id="TYK18023.1"/>
    </source>
</evidence>